<dbReference type="SUPFAM" id="SSF54695">
    <property type="entry name" value="POZ domain"/>
    <property type="match status" value="1"/>
</dbReference>
<name>A0A812U6W7_9DINO</name>
<sequence length="233" mass="26626">MASHDCVERTSRRLTVEDFSASAVERVLEFMYTGECDAEDELLVEVAAFADKYGIAPLLKECIQRCEASLTEESVFGILATADRLKLSAVKDSCVRFITSHAEQMLPILYMLDRKLLTEVLSLPELPITDYELALLFLRWAELKDCRHDVAELFKEHVYVDVLTHKELYSLNELIAKGGEQVQSIQPQFSTHRRENGRETADALLELKNLFGEKTFGFFINVIVPPHFHEHYA</sequence>
<protein>
    <recommendedName>
        <fullName evidence="1">BTB domain-containing protein</fullName>
    </recommendedName>
</protein>
<evidence type="ECO:0000313" key="3">
    <source>
        <dbReference type="Proteomes" id="UP000604046"/>
    </source>
</evidence>
<dbReference type="AlphaFoldDB" id="A0A812U6W7"/>
<accession>A0A812U6W7</accession>
<dbReference type="Gene3D" id="3.30.710.10">
    <property type="entry name" value="Potassium Channel Kv1.1, Chain A"/>
    <property type="match status" value="1"/>
</dbReference>
<dbReference type="Pfam" id="PF00651">
    <property type="entry name" value="BTB"/>
    <property type="match status" value="1"/>
</dbReference>
<organism evidence="2 3">
    <name type="scientific">Symbiodinium natans</name>
    <dbReference type="NCBI Taxonomy" id="878477"/>
    <lineage>
        <taxon>Eukaryota</taxon>
        <taxon>Sar</taxon>
        <taxon>Alveolata</taxon>
        <taxon>Dinophyceae</taxon>
        <taxon>Suessiales</taxon>
        <taxon>Symbiodiniaceae</taxon>
        <taxon>Symbiodinium</taxon>
    </lineage>
</organism>
<dbReference type="PANTHER" id="PTHR45774">
    <property type="entry name" value="BTB/POZ DOMAIN-CONTAINING"/>
    <property type="match status" value="1"/>
</dbReference>
<dbReference type="Proteomes" id="UP000604046">
    <property type="component" value="Unassembled WGS sequence"/>
</dbReference>
<dbReference type="InterPro" id="IPR000210">
    <property type="entry name" value="BTB/POZ_dom"/>
</dbReference>
<keyword evidence="3" id="KW-1185">Reference proteome</keyword>
<feature type="domain" description="BTB" evidence="1">
    <location>
        <begin position="8"/>
        <end position="68"/>
    </location>
</feature>
<evidence type="ECO:0000259" key="1">
    <source>
        <dbReference type="Pfam" id="PF00651"/>
    </source>
</evidence>
<reference evidence="2" key="1">
    <citation type="submission" date="2021-02" db="EMBL/GenBank/DDBJ databases">
        <authorList>
            <person name="Dougan E. K."/>
            <person name="Rhodes N."/>
            <person name="Thang M."/>
            <person name="Chan C."/>
        </authorList>
    </citation>
    <scope>NUCLEOTIDE SEQUENCE</scope>
</reference>
<dbReference type="InterPro" id="IPR011333">
    <property type="entry name" value="SKP1/BTB/POZ_sf"/>
</dbReference>
<dbReference type="PANTHER" id="PTHR45774:SF3">
    <property type="entry name" value="BTB (POZ) DOMAIN-CONTAINING 2B-RELATED"/>
    <property type="match status" value="1"/>
</dbReference>
<dbReference type="EMBL" id="CAJNDS010002642">
    <property type="protein sequence ID" value="CAE7554870.1"/>
    <property type="molecule type" value="Genomic_DNA"/>
</dbReference>
<comment type="caution">
    <text evidence="2">The sequence shown here is derived from an EMBL/GenBank/DDBJ whole genome shotgun (WGS) entry which is preliminary data.</text>
</comment>
<evidence type="ECO:0000313" key="2">
    <source>
        <dbReference type="EMBL" id="CAE7554870.1"/>
    </source>
</evidence>
<gene>
    <name evidence="2" type="ORF">SNAT2548_LOCUS31171</name>
</gene>
<dbReference type="CDD" id="cd18186">
    <property type="entry name" value="BTB_POZ_ZBTB_KLHL-like"/>
    <property type="match status" value="1"/>
</dbReference>
<proteinExistence type="predicted"/>
<dbReference type="OrthoDB" id="407311at2759"/>